<dbReference type="RefSeq" id="WP_087058424.1">
    <property type="nucleotide sequence ID" value="NZ_FUKW01000087.1"/>
</dbReference>
<feature type="transmembrane region" description="Helical" evidence="1">
    <location>
        <begin position="277"/>
        <end position="295"/>
    </location>
</feature>
<dbReference type="Proteomes" id="UP000195611">
    <property type="component" value="Unassembled WGS sequence"/>
</dbReference>
<feature type="transmembrane region" description="Helical" evidence="1">
    <location>
        <begin position="105"/>
        <end position="128"/>
    </location>
</feature>
<organism evidence="2 3">
    <name type="scientific">Marinilactibacillus psychrotolerans 42ea</name>
    <dbReference type="NCBI Taxonomy" id="1255609"/>
    <lineage>
        <taxon>Bacteria</taxon>
        <taxon>Bacillati</taxon>
        <taxon>Bacillota</taxon>
        <taxon>Bacilli</taxon>
        <taxon>Lactobacillales</taxon>
        <taxon>Carnobacteriaceae</taxon>
        <taxon>Marinilactibacillus</taxon>
    </lineage>
</organism>
<dbReference type="AlphaFoldDB" id="A0A1R4JPE0"/>
<dbReference type="EMBL" id="FUKW01000087">
    <property type="protein sequence ID" value="SJN33920.1"/>
    <property type="molecule type" value="Genomic_DNA"/>
</dbReference>
<proteinExistence type="predicted"/>
<accession>A0A1R4JPE0</accession>
<sequence length="326" mass="36596">MNTIEEYVDKMFKQVVKTEETEQLRIDILANMEDRYLALIEEGASENEAIGTVIVEFGNIEEVLDEMGLNYEKTPDEMDIEDVLVVELADAHEYIEARSKAGMGIGLGVLACSVGLGGLVSTFSFLAMGNDGPLFIGMIWLLIFSCLGVAQFIFQGLRLSNYKQYDKPFILVPEARETIEVLSKNYKKSHGLSIVFGVVLCIFSLFPVIFGAFMYSEAAMFLGAGVMFVLASVGVLLFIYTGMKWTSYQNLLRKGKTVEEVMAARDRSRRKTKIENLLENIYWPSIVVLYMIISFSTNAWAWSWILFPIGGILESTIEAMFGIEED</sequence>
<dbReference type="InterPro" id="IPR047928">
    <property type="entry name" value="Perm_prefix_1"/>
</dbReference>
<feature type="transmembrane region" description="Helical" evidence="1">
    <location>
        <begin position="221"/>
        <end position="243"/>
    </location>
</feature>
<name>A0A1R4JPE0_9LACT</name>
<protein>
    <recommendedName>
        <fullName evidence="4">Beta-carotene 15,15'-monooxygenase</fullName>
    </recommendedName>
</protein>
<keyword evidence="1" id="KW-0472">Membrane</keyword>
<evidence type="ECO:0000313" key="3">
    <source>
        <dbReference type="Proteomes" id="UP000195611"/>
    </source>
</evidence>
<feature type="transmembrane region" description="Helical" evidence="1">
    <location>
        <begin position="134"/>
        <end position="154"/>
    </location>
</feature>
<evidence type="ECO:0000313" key="2">
    <source>
        <dbReference type="EMBL" id="SJN33920.1"/>
    </source>
</evidence>
<keyword evidence="1" id="KW-1133">Transmembrane helix</keyword>
<feature type="transmembrane region" description="Helical" evidence="1">
    <location>
        <begin position="192"/>
        <end position="215"/>
    </location>
</feature>
<evidence type="ECO:0008006" key="4">
    <source>
        <dbReference type="Google" id="ProtNLM"/>
    </source>
</evidence>
<keyword evidence="1" id="KW-0812">Transmembrane</keyword>
<gene>
    <name evidence="2" type="ORF">FM115_06305</name>
</gene>
<evidence type="ECO:0000256" key="1">
    <source>
        <dbReference type="SAM" id="Phobius"/>
    </source>
</evidence>
<dbReference type="NCBIfam" id="NF038403">
    <property type="entry name" value="perm_prefix_1"/>
    <property type="match status" value="1"/>
</dbReference>
<reference evidence="2 3" key="1">
    <citation type="submission" date="2017-02" db="EMBL/GenBank/DDBJ databases">
        <authorList>
            <person name="Peterson S.W."/>
        </authorList>
    </citation>
    <scope>NUCLEOTIDE SEQUENCE [LARGE SCALE GENOMIC DNA]</scope>
    <source>
        <strain evidence="2 3">42ea</strain>
    </source>
</reference>